<evidence type="ECO:0000256" key="1">
    <source>
        <dbReference type="SAM" id="Coils"/>
    </source>
</evidence>
<sequence>MLPQDVWLCTEWLSCRRNSVLRCVERYRAAAASEYRRALRKVQEVEETMAQVGTETGPHGTASQPAARLQSGEVEALNRRLSAANAEIRRYQTRLFACEREVVALRQENAELEALCDQARKNELLPPKTPQPPVLDQPGLPVIVFPGQAEQETALPEAAPQSTPAPQAAEPAPALKAAEAPEPEEVRESPFAQKDWKPTTRLDYLSVDIVHQLEALMG</sequence>
<dbReference type="EMBL" id="NOUV01000020">
    <property type="protein sequence ID" value="PDX85585.1"/>
    <property type="molecule type" value="Genomic_DNA"/>
</dbReference>
<comment type="caution">
    <text evidence="3">The sequence shown here is derived from an EMBL/GenBank/DDBJ whole genome shotgun (WGS) entry which is preliminary data.</text>
</comment>
<feature type="compositionally biased region" description="Low complexity" evidence="2">
    <location>
        <begin position="156"/>
        <end position="180"/>
    </location>
</feature>
<organism evidence="3 4">
    <name type="scientific">Faecalibacterium prausnitzii</name>
    <dbReference type="NCBI Taxonomy" id="853"/>
    <lineage>
        <taxon>Bacteria</taxon>
        <taxon>Bacillati</taxon>
        <taxon>Bacillota</taxon>
        <taxon>Clostridia</taxon>
        <taxon>Eubacteriales</taxon>
        <taxon>Oscillospiraceae</taxon>
        <taxon>Faecalibacterium</taxon>
    </lineage>
</organism>
<name>A0A2A7B2H5_9FIRM</name>
<dbReference type="Proteomes" id="UP000220904">
    <property type="component" value="Unassembled WGS sequence"/>
</dbReference>
<evidence type="ECO:0000256" key="2">
    <source>
        <dbReference type="SAM" id="MobiDB-lite"/>
    </source>
</evidence>
<proteinExistence type="predicted"/>
<protein>
    <submittedName>
        <fullName evidence="3">Uncharacterized protein</fullName>
    </submittedName>
</protein>
<reference evidence="3 4" key="1">
    <citation type="journal article" date="2017" name="Front. Microbiol.">
        <title>New Insights into the Diversity of the Genus Faecalibacterium.</title>
        <authorList>
            <person name="Benevides L."/>
            <person name="Burman S."/>
            <person name="Martin R."/>
            <person name="Robert V."/>
            <person name="Thomas M."/>
            <person name="Miquel S."/>
            <person name="Chain F."/>
            <person name="Sokol H."/>
            <person name="Bermudez-Humaran L.G."/>
            <person name="Morrison M."/>
            <person name="Langella P."/>
            <person name="Azevedo V.A."/>
            <person name="Chatel J.M."/>
            <person name="Soares S."/>
        </authorList>
    </citation>
    <scope>NUCLEOTIDE SEQUENCE [LARGE SCALE GENOMIC DNA]</scope>
    <source>
        <strain evidence="3 4">AHMP21</strain>
    </source>
</reference>
<feature type="compositionally biased region" description="Basic and acidic residues" evidence="2">
    <location>
        <begin position="184"/>
        <end position="197"/>
    </location>
</feature>
<dbReference type="RefSeq" id="WP_097793528.1">
    <property type="nucleotide sequence ID" value="NZ_NOUV01000020.1"/>
</dbReference>
<evidence type="ECO:0000313" key="4">
    <source>
        <dbReference type="Proteomes" id="UP000220904"/>
    </source>
</evidence>
<feature type="region of interest" description="Disordered" evidence="2">
    <location>
        <begin position="153"/>
        <end position="197"/>
    </location>
</feature>
<evidence type="ECO:0000313" key="3">
    <source>
        <dbReference type="EMBL" id="PDX85585.1"/>
    </source>
</evidence>
<accession>A0A2A7B2H5</accession>
<dbReference type="AlphaFoldDB" id="A0A2A7B2H5"/>
<gene>
    <name evidence="3" type="ORF">CHR60_14015</name>
</gene>
<keyword evidence="1" id="KW-0175">Coiled coil</keyword>
<dbReference type="OrthoDB" id="1862716at2"/>
<feature type="coiled-coil region" evidence="1">
    <location>
        <begin position="28"/>
        <end position="122"/>
    </location>
</feature>